<dbReference type="EMBL" id="FQYX01000023">
    <property type="protein sequence ID" value="SHJ50235.1"/>
    <property type="molecule type" value="Genomic_DNA"/>
</dbReference>
<organism evidence="1 2">
    <name type="scientific">Arenibacter nanhaiticus</name>
    <dbReference type="NCBI Taxonomy" id="558155"/>
    <lineage>
        <taxon>Bacteria</taxon>
        <taxon>Pseudomonadati</taxon>
        <taxon>Bacteroidota</taxon>
        <taxon>Flavobacteriia</taxon>
        <taxon>Flavobacteriales</taxon>
        <taxon>Flavobacteriaceae</taxon>
        <taxon>Arenibacter</taxon>
    </lineage>
</organism>
<dbReference type="Proteomes" id="UP000184231">
    <property type="component" value="Unassembled WGS sequence"/>
</dbReference>
<reference evidence="2" key="1">
    <citation type="submission" date="2016-11" db="EMBL/GenBank/DDBJ databases">
        <authorList>
            <person name="Varghese N."/>
            <person name="Submissions S."/>
        </authorList>
    </citation>
    <scope>NUCLEOTIDE SEQUENCE [LARGE SCALE GENOMIC DNA]</scope>
    <source>
        <strain evidence="2">CGMCC 1.8863</strain>
    </source>
</reference>
<evidence type="ECO:0000313" key="1">
    <source>
        <dbReference type="EMBL" id="SHJ50235.1"/>
    </source>
</evidence>
<evidence type="ECO:0000313" key="2">
    <source>
        <dbReference type="Proteomes" id="UP000184231"/>
    </source>
</evidence>
<protein>
    <submittedName>
        <fullName evidence="1">Uncharacterized protein</fullName>
    </submittedName>
</protein>
<name>A0A1M6JU18_9FLAO</name>
<accession>A0A1M6JU18</accession>
<dbReference type="AlphaFoldDB" id="A0A1M6JU18"/>
<proteinExistence type="predicted"/>
<gene>
    <name evidence="1" type="ORF">SAMN04487911_12317</name>
</gene>
<sequence length="145" mass="16429">MDLGVPSCVGRALDYIPRFASGMPPPSLTQSIRPLRLPAGFEMKLKELRATEEDHRNCLGYGYESFFLADPTKEIVLVGVSVRFCFFISYALPFDVLRRGSDWLKAIVVWSFYGKNVLKKEGFTENIRTNIGLSEENNLLEIKGF</sequence>
<dbReference type="STRING" id="558155.SAMN04487911_12317"/>
<keyword evidence="2" id="KW-1185">Reference proteome</keyword>